<sequence>MARAVSASIGGAVRYTVMSDGAAINPLFQLLSFTIRNEVNRIGKALLVFRAGDMPNATIPESEESTFLPGKSVSIAAGYGDDEEVLFEGVVVSHSVRVLGANDTTLEVECRHYAVQTTQSRFNRVFNDKTDSDIIATLLGAYSQIDASVASTSAVHPEVVQHCSTDWDFITSRADANGLVIITDGKAVRVARPDVSGAPTVRVTYGIDLLEFHGELNAAGQQDQVSALGWDPATQSTVETQSASPTLNDQGDIDQQKLAAAIANTGETIFNATSDQATLQAWADAKVLRLGLSRIRGTCKFNGDAGVVLGGLLELEGLGSRFNGNAYVGAVEHTLDETGWYTTVQLGLDSDDITQLPAVTVPPAFGFVPGVHGLCIGVVSKLDADPSNEYRIQVELPMYDKSNQLIWARLAQGWASDGFGLFHMPEVGDEVVLGFLGGDPAHAIVLGSLYSSKRKPAYEITAENAIRAITTRSGIVIELDEENKVVTVKTPSGNSIELNDKDKAMRLIDMNQNKIEMGSSGVVIESASSLTINAKTDVSINAGTALKATAKTSLEIGAANVEAKADMALTLKGNAKAEVSAAGQTVLRGAMVMIN</sequence>
<dbReference type="Pfam" id="PF04717">
    <property type="entry name" value="Phage_base_V"/>
    <property type="match status" value="1"/>
</dbReference>
<dbReference type="NCBIfam" id="TIGR01646">
    <property type="entry name" value="vgr_GE"/>
    <property type="match status" value="1"/>
</dbReference>
<dbReference type="EMBL" id="BMER01000003">
    <property type="protein sequence ID" value="GGG92466.1"/>
    <property type="molecule type" value="Genomic_DNA"/>
</dbReference>
<dbReference type="InterPro" id="IPR006531">
    <property type="entry name" value="Gp5/Vgr_OB"/>
</dbReference>
<protein>
    <submittedName>
        <fullName evidence="2">Type IV secretion protein Rhs</fullName>
    </submittedName>
</protein>
<dbReference type="InterPro" id="IPR037026">
    <property type="entry name" value="Vgr_OB-fold_dom_sf"/>
</dbReference>
<dbReference type="InterPro" id="IPR006533">
    <property type="entry name" value="T6SS_Vgr_RhsGE"/>
</dbReference>
<dbReference type="Proteomes" id="UP000660862">
    <property type="component" value="Unassembled WGS sequence"/>
</dbReference>
<name>A0A917HXH0_9SPHI</name>
<proteinExistence type="predicted"/>
<dbReference type="SUPFAM" id="SSF69255">
    <property type="entry name" value="gp5 N-terminal domain-like"/>
    <property type="match status" value="1"/>
</dbReference>
<dbReference type="Gene3D" id="3.55.50.10">
    <property type="entry name" value="Baseplate protein-like domains"/>
    <property type="match status" value="1"/>
</dbReference>
<comment type="caution">
    <text evidence="2">The sequence shown here is derived from an EMBL/GenBank/DDBJ whole genome shotgun (WGS) entry which is preliminary data.</text>
</comment>
<evidence type="ECO:0000313" key="2">
    <source>
        <dbReference type="EMBL" id="GGG92466.1"/>
    </source>
</evidence>
<accession>A0A917HXH0</accession>
<gene>
    <name evidence="2" type="ORF">GCM10007415_29070</name>
</gene>
<dbReference type="AlphaFoldDB" id="A0A917HXH0"/>
<dbReference type="Pfam" id="PF05954">
    <property type="entry name" value="Phage_GPD"/>
    <property type="match status" value="1"/>
</dbReference>
<dbReference type="Gene3D" id="2.40.50.230">
    <property type="entry name" value="Gp5 N-terminal domain"/>
    <property type="match status" value="1"/>
</dbReference>
<evidence type="ECO:0000259" key="1">
    <source>
        <dbReference type="Pfam" id="PF04717"/>
    </source>
</evidence>
<reference evidence="2" key="1">
    <citation type="journal article" date="2014" name="Int. J. Syst. Evol. Microbiol.">
        <title>Complete genome sequence of Corynebacterium casei LMG S-19264T (=DSM 44701T), isolated from a smear-ripened cheese.</title>
        <authorList>
            <consortium name="US DOE Joint Genome Institute (JGI-PGF)"/>
            <person name="Walter F."/>
            <person name="Albersmeier A."/>
            <person name="Kalinowski J."/>
            <person name="Ruckert C."/>
        </authorList>
    </citation>
    <scope>NUCLEOTIDE SEQUENCE</scope>
    <source>
        <strain evidence="2">CGMCC 1.12195</strain>
    </source>
</reference>
<feature type="domain" description="Gp5/Type VI secretion system Vgr protein OB-fold" evidence="1">
    <location>
        <begin position="376"/>
        <end position="450"/>
    </location>
</feature>
<organism evidence="2 3">
    <name type="scientific">Parapedobacter pyrenivorans</name>
    <dbReference type="NCBI Taxonomy" id="1305674"/>
    <lineage>
        <taxon>Bacteria</taxon>
        <taxon>Pseudomonadati</taxon>
        <taxon>Bacteroidota</taxon>
        <taxon>Sphingobacteriia</taxon>
        <taxon>Sphingobacteriales</taxon>
        <taxon>Sphingobacteriaceae</taxon>
        <taxon>Parapedobacter</taxon>
    </lineage>
</organism>
<reference evidence="2" key="2">
    <citation type="submission" date="2020-09" db="EMBL/GenBank/DDBJ databases">
        <authorList>
            <person name="Sun Q."/>
            <person name="Zhou Y."/>
        </authorList>
    </citation>
    <scope>NUCLEOTIDE SEQUENCE</scope>
    <source>
        <strain evidence="2">CGMCC 1.12195</strain>
    </source>
</reference>
<keyword evidence="3" id="KW-1185">Reference proteome</keyword>
<dbReference type="SUPFAM" id="SSF69279">
    <property type="entry name" value="Phage tail proteins"/>
    <property type="match status" value="1"/>
</dbReference>
<dbReference type="RefSeq" id="WP_188506797.1">
    <property type="nucleotide sequence ID" value="NZ_BMER01000003.1"/>
</dbReference>
<evidence type="ECO:0000313" key="3">
    <source>
        <dbReference type="Proteomes" id="UP000660862"/>
    </source>
</evidence>